<dbReference type="InterPro" id="IPR019476">
    <property type="entry name" value="T4SS_TraD_DNA-bd"/>
</dbReference>
<dbReference type="Proteomes" id="UP000177682">
    <property type="component" value="Unassembled WGS sequence"/>
</dbReference>
<reference evidence="2 3" key="1">
    <citation type="journal article" date="2016" name="Nat. Commun.">
        <title>Thousands of microbial genomes shed light on interconnected biogeochemical processes in an aquifer system.</title>
        <authorList>
            <person name="Anantharaman K."/>
            <person name="Brown C.T."/>
            <person name="Hug L.A."/>
            <person name="Sharon I."/>
            <person name="Castelle C.J."/>
            <person name="Probst A.J."/>
            <person name="Thomas B.C."/>
            <person name="Singh A."/>
            <person name="Wilkins M.J."/>
            <person name="Karaoz U."/>
            <person name="Brodie E.L."/>
            <person name="Williams K.H."/>
            <person name="Hubbard S.S."/>
            <person name="Banfield J.F."/>
        </authorList>
    </citation>
    <scope>NUCLEOTIDE SEQUENCE [LARGE SCALE GENOMIC DNA]</scope>
</reference>
<sequence length="454" mass="51671">MNVPQEGTLLGKSIYRGVETKINILREDRTRHMYIIGRTGTGKTELMKNMAIQDIRNGEGICIVDPHGDMVEDVLQYVPKERADDVILFEPFDIERPLGLNMLEIKGEEMKDFAVQEMIAIFMKLFPPEVIGPMFEHNMRNVMLTLMEDKQYPGTIADIPRMFTDTEFQKYKVGKVKDPIVRAFWEKEMAKTSDFHKSEMLGYLISKVGRFVENEMMRNIIGQPASAFDFRKVMDEGKILLINLSKGKTGEVNAKLLGLIIVSKLQMAALSRADIPEERRRDFYLYVDEFQNFVTDSFATILSEARKYRLNLIMAHQFISQLTVEKEGSSAMDSRMKDAVFGNAGSMICFRIGVEDAEIMSKEFAPVFNEFDVINIDRFNAYVKLMINGTASRPFNMETYPKPPGADLESAKVIKNLSRLKHGRPRGEVQAEILDRTRLGTPAVAGPVSTERTL</sequence>
<proteinExistence type="predicted"/>
<dbReference type="InterPro" id="IPR051162">
    <property type="entry name" value="T4SS_component"/>
</dbReference>
<feature type="domain" description="Type IV secretion system coupling protein TraD DNA-binding" evidence="1">
    <location>
        <begin position="22"/>
        <end position="323"/>
    </location>
</feature>
<dbReference type="Pfam" id="PF10412">
    <property type="entry name" value="TrwB_AAD_bind"/>
    <property type="match status" value="1"/>
</dbReference>
<evidence type="ECO:0000313" key="3">
    <source>
        <dbReference type="Proteomes" id="UP000177682"/>
    </source>
</evidence>
<protein>
    <recommendedName>
        <fullName evidence="1">Type IV secretion system coupling protein TraD DNA-binding domain-containing protein</fullName>
    </recommendedName>
</protein>
<organism evidence="2 3">
    <name type="scientific">Candidatus Doudnabacteria bacterium RIFCSPHIGHO2_12_FULL_48_16</name>
    <dbReference type="NCBI Taxonomy" id="1817838"/>
    <lineage>
        <taxon>Bacteria</taxon>
        <taxon>Candidatus Doudnaibacteriota</taxon>
    </lineage>
</organism>
<evidence type="ECO:0000313" key="2">
    <source>
        <dbReference type="EMBL" id="OGE90872.1"/>
    </source>
</evidence>
<dbReference type="InterPro" id="IPR027417">
    <property type="entry name" value="P-loop_NTPase"/>
</dbReference>
<dbReference type="Gene3D" id="3.40.50.300">
    <property type="entry name" value="P-loop containing nucleotide triphosphate hydrolases"/>
    <property type="match status" value="2"/>
</dbReference>
<dbReference type="PANTHER" id="PTHR30121">
    <property type="entry name" value="UNCHARACTERIZED PROTEIN YJGR-RELATED"/>
    <property type="match status" value="1"/>
</dbReference>
<gene>
    <name evidence="2" type="ORF">A3E29_01515</name>
</gene>
<dbReference type="EMBL" id="MFEY01000003">
    <property type="protein sequence ID" value="OGE90872.1"/>
    <property type="molecule type" value="Genomic_DNA"/>
</dbReference>
<name>A0A1F5PMI2_9BACT</name>
<comment type="caution">
    <text evidence="2">The sequence shown here is derived from an EMBL/GenBank/DDBJ whole genome shotgun (WGS) entry which is preliminary data.</text>
</comment>
<evidence type="ECO:0000259" key="1">
    <source>
        <dbReference type="Pfam" id="PF10412"/>
    </source>
</evidence>
<dbReference type="CDD" id="cd01127">
    <property type="entry name" value="TrwB_TraG_TraD_VirD4"/>
    <property type="match status" value="1"/>
</dbReference>
<dbReference type="AlphaFoldDB" id="A0A1F5PMI2"/>
<dbReference type="SUPFAM" id="SSF52540">
    <property type="entry name" value="P-loop containing nucleoside triphosphate hydrolases"/>
    <property type="match status" value="1"/>
</dbReference>
<dbReference type="PANTHER" id="PTHR30121:SF11">
    <property type="entry name" value="AAA+ ATPASE DOMAIN-CONTAINING PROTEIN"/>
    <property type="match status" value="1"/>
</dbReference>
<accession>A0A1F5PMI2</accession>